<dbReference type="EMBL" id="CP101988">
    <property type="protein sequence ID" value="UUI76596.1"/>
    <property type="molecule type" value="Genomic_DNA"/>
</dbReference>
<feature type="transmembrane region" description="Helical" evidence="6">
    <location>
        <begin position="143"/>
        <end position="161"/>
    </location>
</feature>
<feature type="compositionally biased region" description="Polar residues" evidence="5">
    <location>
        <begin position="1"/>
        <end position="10"/>
    </location>
</feature>
<evidence type="ECO:0000313" key="7">
    <source>
        <dbReference type="EMBL" id="UUI76596.1"/>
    </source>
</evidence>
<evidence type="ECO:0000256" key="1">
    <source>
        <dbReference type="ARBA" id="ARBA00004141"/>
    </source>
</evidence>
<dbReference type="CDD" id="cd13956">
    <property type="entry name" value="PT_UbiA"/>
    <property type="match status" value="1"/>
</dbReference>
<protein>
    <submittedName>
        <fullName evidence="7">UbiA family prenyltransferase</fullName>
    </submittedName>
</protein>
<keyword evidence="8" id="KW-1185">Reference proteome</keyword>
<evidence type="ECO:0000256" key="4">
    <source>
        <dbReference type="ARBA" id="ARBA00023136"/>
    </source>
</evidence>
<feature type="transmembrane region" description="Helical" evidence="6">
    <location>
        <begin position="194"/>
        <end position="214"/>
    </location>
</feature>
<evidence type="ECO:0000256" key="3">
    <source>
        <dbReference type="ARBA" id="ARBA00022989"/>
    </source>
</evidence>
<feature type="transmembrane region" description="Helical" evidence="6">
    <location>
        <begin position="235"/>
        <end position="256"/>
    </location>
</feature>
<keyword evidence="3 6" id="KW-1133">Transmembrane helix</keyword>
<gene>
    <name evidence="7" type="ORF">NP064_06840</name>
</gene>
<dbReference type="Proteomes" id="UP001316189">
    <property type="component" value="Chromosome"/>
</dbReference>
<feature type="transmembrane region" description="Helical" evidence="6">
    <location>
        <begin position="43"/>
        <end position="69"/>
    </location>
</feature>
<dbReference type="InterPro" id="IPR000537">
    <property type="entry name" value="UbiA_prenyltransferase"/>
</dbReference>
<feature type="transmembrane region" description="Helical" evidence="6">
    <location>
        <begin position="262"/>
        <end position="282"/>
    </location>
</feature>
<feature type="transmembrane region" description="Helical" evidence="6">
    <location>
        <begin position="168"/>
        <end position="188"/>
    </location>
</feature>
<evidence type="ECO:0000256" key="2">
    <source>
        <dbReference type="ARBA" id="ARBA00022692"/>
    </source>
</evidence>
<keyword evidence="2 6" id="KW-0812">Transmembrane</keyword>
<feature type="transmembrane region" description="Helical" evidence="6">
    <location>
        <begin position="116"/>
        <end position="137"/>
    </location>
</feature>
<feature type="transmembrane region" description="Helical" evidence="6">
    <location>
        <begin position="75"/>
        <end position="96"/>
    </location>
</feature>
<reference evidence="7 8" key="1">
    <citation type="submission" date="2022-07" db="EMBL/GenBank/DDBJ databases">
        <title>Novel species in genus cellulomonas.</title>
        <authorList>
            <person name="Ye L."/>
        </authorList>
    </citation>
    <scope>NUCLEOTIDE SEQUENCE [LARGE SCALE GENOMIC DNA]</scope>
    <source>
        <strain evidence="8">zg-Y338</strain>
    </source>
</reference>
<keyword evidence="4 6" id="KW-0472">Membrane</keyword>
<accession>A0ABY5L510</accession>
<dbReference type="RefSeq" id="WP_227568879.1">
    <property type="nucleotide sequence ID" value="NZ_CP101988.1"/>
</dbReference>
<dbReference type="Gene3D" id="1.20.120.1780">
    <property type="entry name" value="UbiA prenyltransferase"/>
    <property type="match status" value="1"/>
</dbReference>
<dbReference type="InterPro" id="IPR044878">
    <property type="entry name" value="UbiA_sf"/>
</dbReference>
<sequence length="313" mass="31656">MSEGLGTSSPVRGEPTREPRAAGATGANSAPDLGARGLRRRAVALMLASHLGPTLAVTLFATALCAGMGAPATTWLAMAAAVLAGQLSVGWSNDWVDHARDVRAGRADKPLATGRLGVGAVRAAAWSALAVCVPLSWSLGWRSGGLHLVAVAGAWAYNLWLKRTAWSWLPFAVSFGLIPVFTALAVPGRPTPPWWAVAAGALLGVGAHLVNVVPDLEDDAATGVRGLPHRMGARASTVIAALTMLAATACLVLVPGRGLRGAAGAGLAVAVLLVVACAVVAAARPRSRLPFALAMAVAAVDVVLLVGAAELLV</sequence>
<evidence type="ECO:0000256" key="5">
    <source>
        <dbReference type="SAM" id="MobiDB-lite"/>
    </source>
</evidence>
<proteinExistence type="predicted"/>
<name>A0ABY5L510_9CELL</name>
<organism evidence="7 8">
    <name type="scientific">Cellulomonas chengniuliangii</name>
    <dbReference type="NCBI Taxonomy" id="2968084"/>
    <lineage>
        <taxon>Bacteria</taxon>
        <taxon>Bacillati</taxon>
        <taxon>Actinomycetota</taxon>
        <taxon>Actinomycetes</taxon>
        <taxon>Micrococcales</taxon>
        <taxon>Cellulomonadaceae</taxon>
        <taxon>Cellulomonas</taxon>
    </lineage>
</organism>
<comment type="subcellular location">
    <subcellularLocation>
        <location evidence="1">Membrane</location>
        <topology evidence="1">Multi-pass membrane protein</topology>
    </subcellularLocation>
</comment>
<dbReference type="Gene3D" id="1.10.357.140">
    <property type="entry name" value="UbiA prenyltransferase"/>
    <property type="match status" value="1"/>
</dbReference>
<feature type="region of interest" description="Disordered" evidence="5">
    <location>
        <begin position="1"/>
        <end position="33"/>
    </location>
</feature>
<evidence type="ECO:0000313" key="8">
    <source>
        <dbReference type="Proteomes" id="UP001316189"/>
    </source>
</evidence>
<feature type="transmembrane region" description="Helical" evidence="6">
    <location>
        <begin position="289"/>
        <end position="309"/>
    </location>
</feature>
<dbReference type="Pfam" id="PF01040">
    <property type="entry name" value="UbiA"/>
    <property type="match status" value="1"/>
</dbReference>
<evidence type="ECO:0000256" key="6">
    <source>
        <dbReference type="SAM" id="Phobius"/>
    </source>
</evidence>